<evidence type="ECO:0000313" key="2">
    <source>
        <dbReference type="EMBL" id="MBT1687936.1"/>
    </source>
</evidence>
<evidence type="ECO:0000313" key="3">
    <source>
        <dbReference type="Proteomes" id="UP001319180"/>
    </source>
</evidence>
<feature type="transmembrane region" description="Helical" evidence="1">
    <location>
        <begin position="7"/>
        <end position="29"/>
    </location>
</feature>
<proteinExistence type="predicted"/>
<keyword evidence="1" id="KW-1133">Transmembrane helix</keyword>
<evidence type="ECO:0000256" key="1">
    <source>
        <dbReference type="SAM" id="Phobius"/>
    </source>
</evidence>
<sequence>MNKGAYFLKCAVGMLLLVLVVGWVVQILWNWLVPVLFHGPFITYAQALGLLVLSKILFSGIGGKRYADECKPSNGAPYWKQRFYEKFSTMKPEDREAFKQKMKEKWCRWEQNPAEGEHTRSND</sequence>
<keyword evidence="1" id="KW-0812">Transmembrane</keyword>
<feature type="transmembrane region" description="Helical" evidence="1">
    <location>
        <begin position="41"/>
        <end position="58"/>
    </location>
</feature>
<dbReference type="EMBL" id="JAHESC010000021">
    <property type="protein sequence ID" value="MBT1687936.1"/>
    <property type="molecule type" value="Genomic_DNA"/>
</dbReference>
<gene>
    <name evidence="2" type="ORF">KK078_15310</name>
</gene>
<accession>A0AAP2GI71</accession>
<protein>
    <submittedName>
        <fullName evidence="2">Uncharacterized protein</fullName>
    </submittedName>
</protein>
<organism evidence="2 3">
    <name type="scientific">Dawidia soli</name>
    <dbReference type="NCBI Taxonomy" id="2782352"/>
    <lineage>
        <taxon>Bacteria</taxon>
        <taxon>Pseudomonadati</taxon>
        <taxon>Bacteroidota</taxon>
        <taxon>Cytophagia</taxon>
        <taxon>Cytophagales</taxon>
        <taxon>Chryseotaleaceae</taxon>
        <taxon>Dawidia</taxon>
    </lineage>
</organism>
<name>A0AAP2GI71_9BACT</name>
<comment type="caution">
    <text evidence="2">The sequence shown here is derived from an EMBL/GenBank/DDBJ whole genome shotgun (WGS) entry which is preliminary data.</text>
</comment>
<dbReference type="Proteomes" id="UP001319180">
    <property type="component" value="Unassembled WGS sequence"/>
</dbReference>
<dbReference type="AlphaFoldDB" id="A0AAP2GI71"/>
<keyword evidence="3" id="KW-1185">Reference proteome</keyword>
<keyword evidence="1" id="KW-0472">Membrane</keyword>
<dbReference type="RefSeq" id="WP_254091164.1">
    <property type="nucleotide sequence ID" value="NZ_JAHESC010000021.1"/>
</dbReference>
<reference evidence="2 3" key="1">
    <citation type="submission" date="2021-05" db="EMBL/GenBank/DDBJ databases">
        <title>A Polyphasic approach of four new species of the genus Ohtaekwangia: Ohtaekwangia histidinii sp. nov., Ohtaekwangia cretensis sp. nov., Ohtaekwangia indiensis sp. nov., Ohtaekwangia reichenbachii sp. nov. from diverse environment.</title>
        <authorList>
            <person name="Octaviana S."/>
        </authorList>
    </citation>
    <scope>NUCLEOTIDE SEQUENCE [LARGE SCALE GENOMIC DNA]</scope>
    <source>
        <strain evidence="2 3">PWU37</strain>
    </source>
</reference>